<dbReference type="Proteomes" id="UP000580891">
    <property type="component" value="Unassembled WGS sequence"/>
</dbReference>
<accession>A0A7V9YZ47</accession>
<protein>
    <submittedName>
        <fullName evidence="2">Uncharacterized protein</fullName>
    </submittedName>
</protein>
<gene>
    <name evidence="2" type="ORF">HNQ85_001397</name>
</gene>
<feature type="compositionally biased region" description="Polar residues" evidence="1">
    <location>
        <begin position="1"/>
        <end position="15"/>
    </location>
</feature>
<keyword evidence="3" id="KW-1185">Reference proteome</keyword>
<comment type="caution">
    <text evidence="2">The sequence shown here is derived from an EMBL/GenBank/DDBJ whole genome shotgun (WGS) entry which is preliminary data.</text>
</comment>
<organism evidence="2 3">
    <name type="scientific">[Anoxybacillus] calidus</name>
    <dbReference type="NCBI Taxonomy" id="575178"/>
    <lineage>
        <taxon>Bacteria</taxon>
        <taxon>Bacillati</taxon>
        <taxon>Bacillota</taxon>
        <taxon>Bacilli</taxon>
        <taxon>Bacillales</taxon>
        <taxon>Anoxybacillaceae</taxon>
        <taxon>Paranoxybacillus</taxon>
    </lineage>
</organism>
<evidence type="ECO:0000313" key="3">
    <source>
        <dbReference type="Proteomes" id="UP000580891"/>
    </source>
</evidence>
<evidence type="ECO:0000313" key="2">
    <source>
        <dbReference type="EMBL" id="MBA2871127.1"/>
    </source>
</evidence>
<dbReference type="AlphaFoldDB" id="A0A7V9YZ47"/>
<name>A0A7V9YZ47_9BACL</name>
<evidence type="ECO:0000256" key="1">
    <source>
        <dbReference type="SAM" id="MobiDB-lite"/>
    </source>
</evidence>
<proteinExistence type="predicted"/>
<feature type="region of interest" description="Disordered" evidence="1">
    <location>
        <begin position="1"/>
        <end position="20"/>
    </location>
</feature>
<reference evidence="2 3" key="1">
    <citation type="submission" date="2020-07" db="EMBL/GenBank/DDBJ databases">
        <title>Genomic Encyclopedia of Type Strains, Phase IV (KMG-IV): sequencing the most valuable type-strain genomes for metagenomic binning, comparative biology and taxonomic classification.</title>
        <authorList>
            <person name="Goeker M."/>
        </authorList>
    </citation>
    <scope>NUCLEOTIDE SEQUENCE [LARGE SCALE GENOMIC DNA]</scope>
    <source>
        <strain evidence="2 3">DSM 25220</strain>
    </source>
</reference>
<sequence length="50" mass="5683">MLQSQYLTQMNQTPPLSEKGGVIQSMMNQTQQQRLLQVSHRLLVNRGGGR</sequence>
<dbReference type="EMBL" id="JACDUU010000002">
    <property type="protein sequence ID" value="MBA2871127.1"/>
    <property type="molecule type" value="Genomic_DNA"/>
</dbReference>